<feature type="region of interest" description="Disordered" evidence="1">
    <location>
        <begin position="465"/>
        <end position="521"/>
    </location>
</feature>
<sequence>MKNACSANILDEICKKDNQILPCETSEAPSHQHLVSEEQSQLTRAEAAPLRTSQFVSTEQSFNTNCGETGRTANRTRPVPCWTDDMHTGGNHSHRGRNLDDAGSFSEKYFSSGDRREKNLVWEQTERERNETENNRFGFRNSYSIQTDNAGFCCENTPLLKKAHVSNNLKQHLVAASKEKHLYLSTEFNPSFYYNKAPSQFFAHNSITTPSTRHRFTKSYYTGINKVNPYSWENFTKTYSTGIDSVRPFSRHNFTTKYLDRVEHMLEKYDVHHVYPDIDMDKELRFRETWTGKPKHYDLNFSRATNHSESISTSRNEISGSAFAKTHDGNMSQSSSWLGSESIGKSMLSQHPSMKESCVDTGRVSSGPQTITESDILSSGSKKRANFNKRPHVRLSRYPSFRIPAGQSRGAASPVSETSTDSTSSTDDPLKGNNKCRPDFDPFSSRQSLAVENLFIERAFSLTNENTKETAESSEQDSGTLEESAASVESSSQRRCGDKSSHGDTAEDTKETEEKSTQNYPTVIYPRRGACICEYPDRKKRCVHVKVLPKDGELTDKSPCKSRSRDWGPRIVQTRTKSSCRFRFVRDKESKESQDSVSTKGSKELSNFHGGHTQNTQIEVGGKQQRTWIEDVRSKNNKFSAIISPPKEMEKWRQNKPLRKSEEESTWHEQRNNPRRNVKDKERRKDALNVEEITQEKEWEEAQSKKDSSPENHSSTAKVMGKTRGLCWRKRISRKRGGLQ</sequence>
<feature type="region of interest" description="Disordered" evidence="1">
    <location>
        <begin position="639"/>
        <end position="740"/>
    </location>
</feature>
<dbReference type="AlphaFoldDB" id="A0A3S1C5S0"/>
<organism evidence="2 3">
    <name type="scientific">Elysia chlorotica</name>
    <name type="common">Eastern emerald elysia</name>
    <name type="synonym">Sea slug</name>
    <dbReference type="NCBI Taxonomy" id="188477"/>
    <lineage>
        <taxon>Eukaryota</taxon>
        <taxon>Metazoa</taxon>
        <taxon>Spiralia</taxon>
        <taxon>Lophotrochozoa</taxon>
        <taxon>Mollusca</taxon>
        <taxon>Gastropoda</taxon>
        <taxon>Heterobranchia</taxon>
        <taxon>Euthyneura</taxon>
        <taxon>Panpulmonata</taxon>
        <taxon>Sacoglossa</taxon>
        <taxon>Placobranchoidea</taxon>
        <taxon>Plakobranchidae</taxon>
        <taxon>Elysia</taxon>
    </lineage>
</organism>
<proteinExistence type="predicted"/>
<feature type="region of interest" description="Disordered" evidence="1">
    <location>
        <begin position="586"/>
        <end position="624"/>
    </location>
</feature>
<protein>
    <submittedName>
        <fullName evidence="2">Uncharacterized protein</fullName>
    </submittedName>
</protein>
<keyword evidence="3" id="KW-1185">Reference proteome</keyword>
<feature type="region of interest" description="Disordered" evidence="1">
    <location>
        <begin position="324"/>
        <end position="441"/>
    </location>
</feature>
<accession>A0A3S1C5S0</accession>
<feature type="compositionally biased region" description="Basic and acidic residues" evidence="1">
    <location>
        <begin position="647"/>
        <end position="710"/>
    </location>
</feature>
<feature type="compositionally biased region" description="Polar residues" evidence="1">
    <location>
        <begin position="61"/>
        <end position="75"/>
    </location>
</feature>
<feature type="compositionally biased region" description="Polar residues" evidence="1">
    <location>
        <begin position="363"/>
        <end position="380"/>
    </location>
</feature>
<gene>
    <name evidence="2" type="ORF">EGW08_008484</name>
</gene>
<evidence type="ECO:0000313" key="2">
    <source>
        <dbReference type="EMBL" id="RUS83733.1"/>
    </source>
</evidence>
<feature type="region of interest" description="Disordered" evidence="1">
    <location>
        <begin position="61"/>
        <end position="111"/>
    </location>
</feature>
<evidence type="ECO:0000256" key="1">
    <source>
        <dbReference type="SAM" id="MobiDB-lite"/>
    </source>
</evidence>
<feature type="compositionally biased region" description="Basic and acidic residues" evidence="1">
    <location>
        <begin position="495"/>
        <end position="516"/>
    </location>
</feature>
<evidence type="ECO:0000313" key="3">
    <source>
        <dbReference type="Proteomes" id="UP000271974"/>
    </source>
</evidence>
<dbReference type="Proteomes" id="UP000271974">
    <property type="component" value="Unassembled WGS sequence"/>
</dbReference>
<feature type="compositionally biased region" description="Low complexity" evidence="1">
    <location>
        <begin position="418"/>
        <end position="427"/>
    </location>
</feature>
<name>A0A3S1C5S0_ELYCH</name>
<dbReference type="EMBL" id="RQTK01000232">
    <property type="protein sequence ID" value="RUS83733.1"/>
    <property type="molecule type" value="Genomic_DNA"/>
</dbReference>
<feature type="compositionally biased region" description="Basic residues" evidence="1">
    <location>
        <begin position="381"/>
        <end position="395"/>
    </location>
</feature>
<feature type="non-terminal residue" evidence="2">
    <location>
        <position position="740"/>
    </location>
</feature>
<feature type="compositionally biased region" description="Polar residues" evidence="1">
    <location>
        <begin position="329"/>
        <end position="339"/>
    </location>
</feature>
<feature type="compositionally biased region" description="Basic residues" evidence="1">
    <location>
        <begin position="727"/>
        <end position="740"/>
    </location>
</feature>
<comment type="caution">
    <text evidence="2">The sequence shown here is derived from an EMBL/GenBank/DDBJ whole genome shotgun (WGS) entry which is preliminary data.</text>
</comment>
<feature type="compositionally biased region" description="Low complexity" evidence="1">
    <location>
        <begin position="482"/>
        <end position="491"/>
    </location>
</feature>
<reference evidence="2 3" key="1">
    <citation type="submission" date="2019-01" db="EMBL/GenBank/DDBJ databases">
        <title>A draft genome assembly of the solar-powered sea slug Elysia chlorotica.</title>
        <authorList>
            <person name="Cai H."/>
            <person name="Li Q."/>
            <person name="Fang X."/>
            <person name="Li J."/>
            <person name="Curtis N.E."/>
            <person name="Altenburger A."/>
            <person name="Shibata T."/>
            <person name="Feng M."/>
            <person name="Maeda T."/>
            <person name="Schwartz J.A."/>
            <person name="Shigenobu S."/>
            <person name="Lundholm N."/>
            <person name="Nishiyama T."/>
            <person name="Yang H."/>
            <person name="Hasebe M."/>
            <person name="Li S."/>
            <person name="Pierce S.K."/>
            <person name="Wang J."/>
        </authorList>
    </citation>
    <scope>NUCLEOTIDE SEQUENCE [LARGE SCALE GENOMIC DNA]</scope>
    <source>
        <strain evidence="2">EC2010</strain>
        <tissue evidence="2">Whole organism of an adult</tissue>
    </source>
</reference>